<dbReference type="RefSeq" id="WP_059032511.1">
    <property type="nucleotide sequence ID" value="NZ_DF977001.1"/>
</dbReference>
<feature type="region of interest" description="Disordered" evidence="1">
    <location>
        <begin position="78"/>
        <end position="102"/>
    </location>
</feature>
<proteinExistence type="predicted"/>
<evidence type="ECO:0008006" key="4">
    <source>
        <dbReference type="Google" id="ProtNLM"/>
    </source>
</evidence>
<reference evidence="2" key="1">
    <citation type="journal article" date="2016" name="Genome Announc.">
        <title>Draft Genome Sequence of the Syntrophic Lactate-Degrading Bacterium Tepidanaerobacter syntrophicus JLT.</title>
        <authorList>
            <person name="Matsuura N."/>
            <person name="Ohashi A."/>
            <person name="Tourlousse D.M."/>
            <person name="Sekiguchi Y."/>
        </authorList>
    </citation>
    <scope>NUCLEOTIDE SEQUENCE [LARGE SCALE GENOMIC DNA]</scope>
    <source>
        <strain evidence="2">JL</strain>
    </source>
</reference>
<dbReference type="STRING" id="224999.GCA_001485475_01110"/>
<accession>A0A0U9HPY9</accession>
<organism evidence="2">
    <name type="scientific">Tepidanaerobacter syntrophicus</name>
    <dbReference type="NCBI Taxonomy" id="224999"/>
    <lineage>
        <taxon>Bacteria</taxon>
        <taxon>Bacillati</taxon>
        <taxon>Bacillota</taxon>
        <taxon>Clostridia</taxon>
        <taxon>Thermosediminibacterales</taxon>
        <taxon>Tepidanaerobacteraceae</taxon>
        <taxon>Tepidanaerobacter</taxon>
    </lineage>
</organism>
<protein>
    <recommendedName>
        <fullName evidence="4">HK97 gp10 family phage protein</fullName>
    </recommendedName>
</protein>
<evidence type="ECO:0000313" key="2">
    <source>
        <dbReference type="EMBL" id="GAQ25095.1"/>
    </source>
</evidence>
<evidence type="ECO:0000256" key="1">
    <source>
        <dbReference type="SAM" id="MobiDB-lite"/>
    </source>
</evidence>
<dbReference type="OrthoDB" id="2067244at2"/>
<feature type="compositionally biased region" description="Polar residues" evidence="1">
    <location>
        <begin position="91"/>
        <end position="102"/>
    </location>
</feature>
<keyword evidence="3" id="KW-1185">Reference proteome</keyword>
<sequence length="160" mass="18015">MKIDLEGAVNEIVEEITYQAKSRAFRAANELRNSALTVLRGERSGKVYKKPGTYGSRMTKQTKSLLKDYGHKLRGGQLYRASAPGEPPANRSGNLRLSWRPQSASERIGKTVTIKPAITTEVKYAPYLEEGTDRMAPRPFEDPIIEKAMPRISQIFKEPY</sequence>
<gene>
    <name evidence="2" type="ORF">TSYNT_7113</name>
</gene>
<dbReference type="EMBL" id="DF977001">
    <property type="protein sequence ID" value="GAQ25095.1"/>
    <property type="molecule type" value="Genomic_DNA"/>
</dbReference>
<evidence type="ECO:0000313" key="3">
    <source>
        <dbReference type="Proteomes" id="UP000062160"/>
    </source>
</evidence>
<name>A0A0U9HPY9_9FIRM</name>
<dbReference type="Proteomes" id="UP000062160">
    <property type="component" value="Unassembled WGS sequence"/>
</dbReference>
<dbReference type="AlphaFoldDB" id="A0A0U9HPY9"/>